<evidence type="ECO:0000313" key="2">
    <source>
        <dbReference type="Proteomes" id="UP001276854"/>
    </source>
</evidence>
<accession>A0ABU4GEK4</accession>
<keyword evidence="2" id="KW-1185">Reference proteome</keyword>
<dbReference type="RefSeq" id="WP_318062333.1">
    <property type="nucleotide sequence ID" value="NZ_JAWONS010000011.1"/>
</dbReference>
<protein>
    <submittedName>
        <fullName evidence="1">Uncharacterized protein</fullName>
    </submittedName>
</protein>
<dbReference type="Proteomes" id="UP001276854">
    <property type="component" value="Unassembled WGS sequence"/>
</dbReference>
<comment type="caution">
    <text evidence="1">The sequence shown here is derived from an EMBL/GenBank/DDBJ whole genome shotgun (WGS) entry which is preliminary data.</text>
</comment>
<reference evidence="1 2" key="1">
    <citation type="submission" date="2023-10" db="EMBL/GenBank/DDBJ databases">
        <title>A novel Glycoside Hydrolase 43-Like Enzyme from Clostrdium boliviensis is an Endo-xylanase, and a Candidate for Xylooligosaccharides Production from Different Xylan Substrates.</title>
        <authorList>
            <person name="Alvarez M.T."/>
            <person name="Rocabado-Villegas L.R."/>
            <person name="Salas-Veizaga D.M."/>
            <person name="Linares-Pasten J.A."/>
            <person name="Gudmundsdottir E.E."/>
            <person name="Hreggvidsson G.O."/>
            <person name="Adlercreutz P."/>
            <person name="Nordberg Karlsson E."/>
        </authorList>
    </citation>
    <scope>NUCLEOTIDE SEQUENCE [LARGE SCALE GENOMIC DNA]</scope>
    <source>
        <strain evidence="1 2">E-1</strain>
    </source>
</reference>
<evidence type="ECO:0000313" key="1">
    <source>
        <dbReference type="EMBL" id="MDW2796054.1"/>
    </source>
</evidence>
<organism evidence="1 2">
    <name type="scientific">Clostridium boliviensis</name>
    <dbReference type="NCBI Taxonomy" id="318465"/>
    <lineage>
        <taxon>Bacteria</taxon>
        <taxon>Bacillati</taxon>
        <taxon>Bacillota</taxon>
        <taxon>Clostridia</taxon>
        <taxon>Eubacteriales</taxon>
        <taxon>Clostridiaceae</taxon>
        <taxon>Clostridium</taxon>
    </lineage>
</organism>
<name>A0ABU4GEK4_9CLOT</name>
<gene>
    <name evidence="1" type="ORF">RZO55_00445</name>
</gene>
<proteinExistence type="predicted"/>
<sequence length="204" mass="23781">MKRELPYFSIGDSFGGNQDWFRDPMMHLGGCGAAAACDVCVNLAFHHNKTHLYPFEIQRLDKEAYIKFSGIMKPYLRPRFGGIDTLDIFMNGFNQYLEYVNEQRIQLSGCPGDTPVKEAANKVKDQIDRGIPIPFLQLRHRNVNFKDLVWHWFMLVGYEESENEFYVKIATYGGFRWLSFNELWETGYKRKGGMVLLQEPQPLH</sequence>
<dbReference type="EMBL" id="JAWONS010000011">
    <property type="protein sequence ID" value="MDW2796054.1"/>
    <property type="molecule type" value="Genomic_DNA"/>
</dbReference>